<keyword evidence="3" id="KW-1185">Reference proteome</keyword>
<feature type="signal peptide" evidence="1">
    <location>
        <begin position="1"/>
        <end position="25"/>
    </location>
</feature>
<evidence type="ECO:0000256" key="1">
    <source>
        <dbReference type="SAM" id="SignalP"/>
    </source>
</evidence>
<evidence type="ECO:0000313" key="2">
    <source>
        <dbReference type="EMBL" id="PCD02198.1"/>
    </source>
</evidence>
<sequence>MKISRSLWRSIALLLIVVGATGAQAQRIDNVAVAEWQDGGRRSIESNLVSIERAEAVSLKTYRLSSTAATTTDIRASLCGGRPLPVAQTGATGSGVASVAQTTSLRAGEQLLFSLKAAAANVDRGAVDQISAVLVTTSGDRETLTVYETGVDTGVFVGAIETRTIPPQPVPSDCVLSVAAGDRIAVECQRSGNQRTLATASLDVLADPFGFVFDAGDGTPVDGARVTLIDDTTGQPATVFAADGRTSWPSSVMTGVPIVDGAGGSNEMLPGEFRFPLVREGSYRLVVFPPAPYSAPSSAAPAALATLRRPDGHPFAIAEGSYGRSFVLTGTAPLNIDVPVDRPAVATTITKTASRAVASPGDPIRYEIVVRNPDNRVKREIVVRDTPSPVLRLRPDSIRIDGIAAPDAVTIDADGRGLTLRLDAIAANASRRITYVMTIRADAPAGQAVNSVRAVDPRGVTSETNAVVRVERDVVTARMTIVGTVTAGACDVAGIRKGIAGVRVQLEDGSYAITDRDGRYHFDAVLPGTHVVRGDAATLSGGRFIDCTRSTRSMGMGATRLVTGRGGSLVTANFQALPGTRAAAPDPAGAAPSDAAAAGAEIDWLALPGEEAGFLFPLTDHNPRAPAIRVAVRHPVGSKVALTAGGKPVDPIAFDGTRTATGGIWAVSLWRGVAIGEGRTTVSAQILASDGRPPQTFVRDVHFAGATFAATLVPARSALIADGVRPVTLAIRLTDRDGQPVRAGTTGELSLSAPYELAAEHDAEDARMLSGLDRVRPTWHVDGDDGIAHVTLAPTSVSGAITLGFVFHDGETVRRQTIEAWLDAGATGWTLVGLAEGSIGAARVTERMDPLQGGTNDADGRVALYAKGRILGRWLLTVAYDSANVRDEQRLTGAIDSNAYYTVYADRSDRRFDAASTRKLYLRLEARAFRALFGDFETGMTDTLLARYVRAATGLKAEYRAGGVAASAFAARISTRHRRDEIQGNGLSGPYRLSARRIVANSESVVIEVRDRLRSERIVSQRAMTRFVDYDVDLLTGTIRFSAPVQSRTHDLDPQFIVVDYEVDELGGGAVNGGGRASWTGRGDRVRIGASVISDADDEGRTTIAAADLRVRPRADTELRAEMAASRADDETATAWSVEAEHHGRVIDMLAYARSIGARYGAQQQNVAERGRGKVGIDSRVRLADDLMLTASGWTDRSLTDDGRRIAGRMRIDWKTDLSDLRIGLTLADDRLADGRTARSTLLDLGATRRLLANRLEIDASSALPIGNDESIDFPARHRLGARYSISRGVRLAGTVEIAKGDAIDATTARLGVDLTPWTGGRANAALADQVIGELGHRAFANYGLAQSFQIGSAWTVDATVDATSTLGGIAADRVVNPGHPVASGGQLGDGLLTEDFVAVTLGAAYRAGRWSATGRGEVRRADFADRMGLTLGVIRQLGEGSVLGGLFTWTKAAAAGDATTEIANIAVSGARRPSSSPVALLFRIEYRADRITGAVIGEAAAAGRTAWLVNGDAASERLLGSLSLDWAPAGRDDKGRFQRSEVSLFLAGRYVTERVEAIDIEGLSMLAGLDARMGLGSKVELGFGATARGEPRGRVDYAIGPFVGFSPASNLLLTLGYNLVGFSDRDFSSMRAVRAGPFAKIRIVFDPESFEWLGGRQ</sequence>
<accession>A0A2A4B388</accession>
<reference evidence="2 3" key="1">
    <citation type="submission" date="2017-09" db="EMBL/GenBank/DDBJ databases">
        <title>Sphingomonas spermidinifaciens 9NM-10, whole genome shotgun sequence.</title>
        <authorList>
            <person name="Feng G."/>
            <person name="Zhu H."/>
        </authorList>
    </citation>
    <scope>NUCLEOTIDE SEQUENCE [LARGE SCALE GENOMIC DNA]</scope>
    <source>
        <strain evidence="2 3">9NM-10</strain>
    </source>
</reference>
<dbReference type="NCBIfam" id="TIGR01451">
    <property type="entry name" value="B_ant_repeat"/>
    <property type="match status" value="1"/>
</dbReference>
<dbReference type="OrthoDB" id="9773411at2"/>
<dbReference type="InterPro" id="IPR047589">
    <property type="entry name" value="DUF11_rpt"/>
</dbReference>
<gene>
    <name evidence="2" type="ORF">COC42_12105</name>
</gene>
<dbReference type="Proteomes" id="UP000218366">
    <property type="component" value="Unassembled WGS sequence"/>
</dbReference>
<dbReference type="Gene3D" id="2.60.40.740">
    <property type="match status" value="1"/>
</dbReference>
<name>A0A2A4B388_9SPHN</name>
<protein>
    <recommendedName>
        <fullName evidence="4">DUF11 domain-containing protein</fullName>
    </recommendedName>
</protein>
<proteinExistence type="predicted"/>
<evidence type="ECO:0008006" key="4">
    <source>
        <dbReference type="Google" id="ProtNLM"/>
    </source>
</evidence>
<evidence type="ECO:0000313" key="3">
    <source>
        <dbReference type="Proteomes" id="UP000218366"/>
    </source>
</evidence>
<feature type="chain" id="PRO_5013376994" description="DUF11 domain-containing protein" evidence="1">
    <location>
        <begin position="26"/>
        <end position="1658"/>
    </location>
</feature>
<comment type="caution">
    <text evidence="2">The sequence shown here is derived from an EMBL/GenBank/DDBJ whole genome shotgun (WGS) entry which is preliminary data.</text>
</comment>
<organism evidence="2 3">
    <name type="scientific">Sphingomonas spermidinifaciens</name>
    <dbReference type="NCBI Taxonomy" id="1141889"/>
    <lineage>
        <taxon>Bacteria</taxon>
        <taxon>Pseudomonadati</taxon>
        <taxon>Pseudomonadota</taxon>
        <taxon>Alphaproteobacteria</taxon>
        <taxon>Sphingomonadales</taxon>
        <taxon>Sphingomonadaceae</taxon>
        <taxon>Sphingomonas</taxon>
    </lineage>
</organism>
<dbReference type="RefSeq" id="WP_096343576.1">
    <property type="nucleotide sequence ID" value="NZ_NWMW01000002.1"/>
</dbReference>
<keyword evidence="1" id="KW-0732">Signal</keyword>
<dbReference type="EMBL" id="NWMW01000002">
    <property type="protein sequence ID" value="PCD02198.1"/>
    <property type="molecule type" value="Genomic_DNA"/>
</dbReference>